<evidence type="ECO:0000256" key="5">
    <source>
        <dbReference type="ARBA" id="ARBA00023139"/>
    </source>
</evidence>
<dbReference type="PANTHER" id="PTHR30203">
    <property type="entry name" value="OUTER MEMBRANE CATION EFFLUX PROTEIN"/>
    <property type="match status" value="1"/>
</dbReference>
<gene>
    <name evidence="9" type="ORF">KF715C_ch41630</name>
</gene>
<organism evidence="9 10">
    <name type="scientific">Pseudomonas putida</name>
    <name type="common">Arthrobacter siderocapsulatus</name>
    <dbReference type="NCBI Taxonomy" id="303"/>
    <lineage>
        <taxon>Bacteria</taxon>
        <taxon>Pseudomonadati</taxon>
        <taxon>Pseudomonadota</taxon>
        <taxon>Gammaproteobacteria</taxon>
        <taxon>Pseudomonadales</taxon>
        <taxon>Pseudomonadaceae</taxon>
        <taxon>Pseudomonas</taxon>
    </lineage>
</organism>
<dbReference type="GO" id="GO:0015562">
    <property type="term" value="F:efflux transmembrane transporter activity"/>
    <property type="evidence" value="ECO:0007669"/>
    <property type="project" value="InterPro"/>
</dbReference>
<comment type="similarity">
    <text evidence="1 8">Belongs to the outer membrane factor (OMF) (TC 1.B.17) family.</text>
</comment>
<keyword evidence="2 8" id="KW-1134">Transmembrane beta strand</keyword>
<dbReference type="NCBIfam" id="TIGR01845">
    <property type="entry name" value="outer_NodT"/>
    <property type="match status" value="1"/>
</dbReference>
<evidence type="ECO:0000256" key="4">
    <source>
        <dbReference type="ARBA" id="ARBA00023136"/>
    </source>
</evidence>
<feature type="signal peptide" evidence="8">
    <location>
        <begin position="1"/>
        <end position="21"/>
    </location>
</feature>
<evidence type="ECO:0000256" key="1">
    <source>
        <dbReference type="ARBA" id="ARBA00007613"/>
    </source>
</evidence>
<evidence type="ECO:0000313" key="10">
    <source>
        <dbReference type="Proteomes" id="UP000218731"/>
    </source>
</evidence>
<dbReference type="Proteomes" id="UP000218731">
    <property type="component" value="Chromosome 1"/>
</dbReference>
<protein>
    <submittedName>
        <fullName evidence="9">RND transporter</fullName>
    </submittedName>
</protein>
<dbReference type="Pfam" id="PF02321">
    <property type="entry name" value="OEP"/>
    <property type="match status" value="2"/>
</dbReference>
<dbReference type="PROSITE" id="PS51257">
    <property type="entry name" value="PROKAR_LIPOPROTEIN"/>
    <property type="match status" value="1"/>
</dbReference>
<sequence length="472" mass="51001">MTMTRTPLFLLPLLTLLGACSHPPAPLDSGIVAPASWQGPTGVTAASAQWWTTFNSAQLSQLIEQARHGSHDLRAAMARVRQARADIRIAGGPLLPSLDASADAYQQRLLRGQGYSEQDTSSSKRTYRYFDTALTASYELDFWGANAAARDSARLGLQATAFDRDTLELSLTSSVADTYLRALAAREQAHIATLNLENADKILNVVRTRFQAGSSTALELAQQESLVANQQRQLPLYQQEARDAQITLATLLGVPVQALELADQPFDQLRGPSIAAGIPSQLLTRRPDIASAEARLAAAQADVSVARAALFPTVSLTASLATGDRKAIDLLHNPAFNLGAGLTAPIFNNGALRAARDRAIARQDELLDAYRSVLITSFGEVEKALNSVDGLDRQTRWQNEALSQAQRAFDLAENRYRAGAEDLLSVLEAQRSLFAAQAERVRLREARLQASVALYKALGGGWTGTDALMTVR</sequence>
<evidence type="ECO:0000313" key="9">
    <source>
        <dbReference type="EMBL" id="BAW24736.1"/>
    </source>
</evidence>
<dbReference type="InterPro" id="IPR010131">
    <property type="entry name" value="MdtP/NodT-like"/>
</dbReference>
<proteinExistence type="inferred from homology"/>
<keyword evidence="8" id="KW-0732">Signal</keyword>
<keyword evidence="5 8" id="KW-0564">Palmitate</keyword>
<comment type="subcellular location">
    <subcellularLocation>
        <location evidence="8">Cell outer membrane</location>
        <topology evidence="8">Lipid-anchor</topology>
    </subcellularLocation>
</comment>
<dbReference type="Gene3D" id="2.20.200.10">
    <property type="entry name" value="Outer membrane efflux proteins (OEP)"/>
    <property type="match status" value="1"/>
</dbReference>
<evidence type="ECO:0000256" key="6">
    <source>
        <dbReference type="ARBA" id="ARBA00023237"/>
    </source>
</evidence>
<name>A0A1L7NGX2_PSEPU</name>
<evidence type="ECO:0000256" key="2">
    <source>
        <dbReference type="ARBA" id="ARBA00022452"/>
    </source>
</evidence>
<keyword evidence="3 8" id="KW-0812">Transmembrane</keyword>
<feature type="chain" id="PRO_5011815692" evidence="8">
    <location>
        <begin position="22"/>
        <end position="472"/>
    </location>
</feature>
<evidence type="ECO:0000256" key="7">
    <source>
        <dbReference type="ARBA" id="ARBA00023288"/>
    </source>
</evidence>
<dbReference type="PANTHER" id="PTHR30203:SF33">
    <property type="entry name" value="BLR4455 PROTEIN"/>
    <property type="match status" value="1"/>
</dbReference>
<dbReference type="SUPFAM" id="SSF56954">
    <property type="entry name" value="Outer membrane efflux proteins (OEP)"/>
    <property type="match status" value="1"/>
</dbReference>
<dbReference type="InterPro" id="IPR003423">
    <property type="entry name" value="OMP_efflux"/>
</dbReference>
<dbReference type="Gene3D" id="1.20.1600.10">
    <property type="entry name" value="Outer membrane efflux proteins (OEP)"/>
    <property type="match status" value="1"/>
</dbReference>
<keyword evidence="6" id="KW-0998">Cell outer membrane</keyword>
<keyword evidence="7 8" id="KW-0449">Lipoprotein</keyword>
<accession>A0A1L7NGX2</accession>
<reference evidence="9 10" key="1">
    <citation type="submission" date="2015-11" db="EMBL/GenBank/DDBJ databases">
        <title>Complete genome sequencing of a biphenyl-degrading bacterium, Pseudomonas putida KF715 (=NBRC110667).</title>
        <authorList>
            <person name="Suenaga H."/>
            <person name="Fujihara N."/>
            <person name="Watanabe T."/>
            <person name="Hirose J."/>
            <person name="Kimura N."/>
            <person name="Yamazoe A."/>
            <person name="Hosoyama A."/>
            <person name="Shimodaira J."/>
            <person name="Furukawa K."/>
        </authorList>
    </citation>
    <scope>NUCLEOTIDE SEQUENCE [LARGE SCALE GENOMIC DNA]</scope>
    <source>
        <strain evidence="9 10">KF715</strain>
    </source>
</reference>
<evidence type="ECO:0000256" key="3">
    <source>
        <dbReference type="ARBA" id="ARBA00022692"/>
    </source>
</evidence>
<dbReference type="GO" id="GO:0009279">
    <property type="term" value="C:cell outer membrane"/>
    <property type="evidence" value="ECO:0007669"/>
    <property type="project" value="UniProtKB-SubCell"/>
</dbReference>
<dbReference type="RefSeq" id="WP_096426567.1">
    <property type="nucleotide sequence ID" value="NZ_AP015029.1"/>
</dbReference>
<dbReference type="AlphaFoldDB" id="A0A1L7NGX2"/>
<evidence type="ECO:0000256" key="8">
    <source>
        <dbReference type="RuleBase" id="RU362097"/>
    </source>
</evidence>
<dbReference type="EMBL" id="AP015029">
    <property type="protein sequence ID" value="BAW24736.1"/>
    <property type="molecule type" value="Genomic_DNA"/>
</dbReference>
<keyword evidence="4 8" id="KW-0472">Membrane</keyword>